<dbReference type="EMBL" id="GG745345">
    <property type="protein sequence ID" value="KNE64816.1"/>
    <property type="molecule type" value="Genomic_DNA"/>
</dbReference>
<keyword evidence="2" id="KW-0812">Transmembrane</keyword>
<feature type="transmembrane region" description="Helical" evidence="2">
    <location>
        <begin position="246"/>
        <end position="273"/>
    </location>
</feature>
<feature type="region of interest" description="Disordered" evidence="1">
    <location>
        <begin position="547"/>
        <end position="578"/>
    </location>
</feature>
<keyword evidence="2" id="KW-0472">Membrane</keyword>
<dbReference type="GO" id="GO:0005886">
    <property type="term" value="C:plasma membrane"/>
    <property type="evidence" value="ECO:0007669"/>
    <property type="project" value="TreeGrafter"/>
</dbReference>
<feature type="transmembrane region" description="Helical" evidence="2">
    <location>
        <begin position="433"/>
        <end position="449"/>
    </location>
</feature>
<evidence type="ECO:0000259" key="3">
    <source>
        <dbReference type="Pfam" id="PF02714"/>
    </source>
</evidence>
<proteinExistence type="predicted"/>
<evidence type="ECO:0008006" key="7">
    <source>
        <dbReference type="Google" id="ProtNLM"/>
    </source>
</evidence>
<feature type="domain" description="CSC1/OSCA1-like 7TM region" evidence="3">
    <location>
        <begin position="201"/>
        <end position="490"/>
    </location>
</feature>
<feature type="transmembrane region" description="Helical" evidence="2">
    <location>
        <begin position="495"/>
        <end position="516"/>
    </location>
</feature>
<dbReference type="InterPro" id="IPR027815">
    <property type="entry name" value="CSC1/OSCA1-like_cyt"/>
</dbReference>
<evidence type="ECO:0000256" key="1">
    <source>
        <dbReference type="SAM" id="MobiDB-lite"/>
    </source>
</evidence>
<dbReference type="VEuPathDB" id="FungiDB:AMAG_19286"/>
<dbReference type="Proteomes" id="UP000054350">
    <property type="component" value="Unassembled WGS sequence"/>
</dbReference>
<evidence type="ECO:0000313" key="5">
    <source>
        <dbReference type="EMBL" id="KNE64816.1"/>
    </source>
</evidence>
<feature type="transmembrane region" description="Helical" evidence="2">
    <location>
        <begin position="294"/>
        <end position="324"/>
    </location>
</feature>
<gene>
    <name evidence="5" type="ORF">AMAG_19286</name>
</gene>
<dbReference type="PANTHER" id="PTHR13018:SF5">
    <property type="entry name" value="RE44586P"/>
    <property type="match status" value="1"/>
</dbReference>
<dbReference type="Pfam" id="PF02714">
    <property type="entry name" value="RSN1_7TM"/>
    <property type="match status" value="1"/>
</dbReference>
<keyword evidence="2" id="KW-1133">Transmembrane helix</keyword>
<accession>A0A0L0SQM7</accession>
<dbReference type="PANTHER" id="PTHR13018">
    <property type="entry name" value="PROBABLE MEMBRANE PROTEIN DUF221-RELATED"/>
    <property type="match status" value="1"/>
</dbReference>
<keyword evidence="6" id="KW-1185">Reference proteome</keyword>
<evidence type="ECO:0000256" key="2">
    <source>
        <dbReference type="SAM" id="Phobius"/>
    </source>
</evidence>
<dbReference type="InterPro" id="IPR003864">
    <property type="entry name" value="CSC1/OSCA1-like_7TM"/>
</dbReference>
<dbReference type="AlphaFoldDB" id="A0A0L0SQM7"/>
<feature type="transmembrane region" description="Helical" evidence="2">
    <location>
        <begin position="344"/>
        <end position="365"/>
    </location>
</feature>
<sequence>MPGSVPHYLSTLFGSSAAGTTANNSASIGVVSPGPLGGSGEISRESGIATLAQSRQPSLFSFTNLSFHGIEPPGPPPPKDVKDLTWDFLLHPANRELLHKYQPRHLSQLDHYVYTIDYSLQKLLKHDAKVRVYRDFGHVQDKFKVTSTAFVTFNSPVDAAICAQTYIMQAPGTRIKMAPEPRDIIWSSFALSDSSRRWIVRLVINIVIGFTTFIWIIPISLVVALANFDQIVQVVKFLRPIAESSLWMKSFISSVLPTFTATVFNIILPYLFMGLLAMQGYYAKSDFNDRLTRAYFHFLLFNILLTFTIGQTLISTLLNLFFFLPLEIPGLTMSNDASTTLSNVVLLVAKAIPKGANFYIGYAIFQANLHGCELLQINWGLFVAWYQTSRWVAETPRDLQRARQPWMFQYFYYWCSSALILVIAIVYSVIHPLILPAALLYFALGYVVYKHQLLFCSVPQYETRGRVWHDVCTWVLYGVFLFQICMAGLLATNQIYVGAALMFPLFGVTLWFRFYISHYVKPRAMHAPVEVLQRQVLLDEAHELAAGQSSEQEGGGGGGAPSNAAGSSPEAGARPRLGNIGHMLSAPAITSPFRTRTTGSVDLVKATSPALANEDESVGIGKIALDMASTHSQASQTRPRVRNRRSQLFASAMTGGIGGGGESRTSAATDDGSESDVSVAASTSVESNASQRAAFNEVRDANPQTYYPPSLWTPLPSAMWLPANPVRPGRFDLTQCHHYDRYAVSNDAPAFAPRDRDVRKDFTVDDLTVRPSENRNALTQRRSASIPVSPSLTAPVPPVPVLVPPPTASSSSASAYPHNFTASMQQVAASVSASSFPETADADADVSAASLRPPQLQSRGTPRPLAIVPDSAMSPVVLYAGPDSVDEASEAMTTVSAGDRVRTGTAPLPSPLGKHIEWD</sequence>
<dbReference type="eggNOG" id="KOG1134">
    <property type="taxonomic scope" value="Eukaryota"/>
</dbReference>
<feature type="region of interest" description="Disordered" evidence="1">
    <location>
        <begin position="652"/>
        <end position="685"/>
    </location>
</feature>
<dbReference type="GO" id="GO:0005227">
    <property type="term" value="F:calcium-activated cation channel activity"/>
    <property type="evidence" value="ECO:0007669"/>
    <property type="project" value="InterPro"/>
</dbReference>
<feature type="domain" description="CSC1/OSCA1-like cytosolic" evidence="4">
    <location>
        <begin position="99"/>
        <end position="187"/>
    </location>
</feature>
<evidence type="ECO:0000313" key="6">
    <source>
        <dbReference type="Proteomes" id="UP000054350"/>
    </source>
</evidence>
<dbReference type="OrthoDB" id="1689567at2759"/>
<dbReference type="Pfam" id="PF14703">
    <property type="entry name" value="PHM7_cyt"/>
    <property type="match status" value="1"/>
</dbReference>
<feature type="transmembrane region" description="Helical" evidence="2">
    <location>
        <begin position="202"/>
        <end position="226"/>
    </location>
</feature>
<dbReference type="InterPro" id="IPR045122">
    <property type="entry name" value="Csc1-like"/>
</dbReference>
<feature type="transmembrane region" description="Helical" evidence="2">
    <location>
        <begin position="470"/>
        <end position="489"/>
    </location>
</feature>
<reference evidence="6" key="2">
    <citation type="submission" date="2009-11" db="EMBL/GenBank/DDBJ databases">
        <title>The Genome Sequence of Allomyces macrogynus strain ATCC 38327.</title>
        <authorList>
            <consortium name="The Broad Institute Genome Sequencing Platform"/>
            <person name="Russ C."/>
            <person name="Cuomo C."/>
            <person name="Shea T."/>
            <person name="Young S.K."/>
            <person name="Zeng Q."/>
            <person name="Koehrsen M."/>
            <person name="Haas B."/>
            <person name="Borodovsky M."/>
            <person name="Guigo R."/>
            <person name="Alvarado L."/>
            <person name="Berlin A."/>
            <person name="Borenstein D."/>
            <person name="Chen Z."/>
            <person name="Engels R."/>
            <person name="Freedman E."/>
            <person name="Gellesch M."/>
            <person name="Goldberg J."/>
            <person name="Griggs A."/>
            <person name="Gujja S."/>
            <person name="Heiman D."/>
            <person name="Hepburn T."/>
            <person name="Howarth C."/>
            <person name="Jen D."/>
            <person name="Larson L."/>
            <person name="Lewis B."/>
            <person name="Mehta T."/>
            <person name="Park D."/>
            <person name="Pearson M."/>
            <person name="Roberts A."/>
            <person name="Saif S."/>
            <person name="Shenoy N."/>
            <person name="Sisk P."/>
            <person name="Stolte C."/>
            <person name="Sykes S."/>
            <person name="Walk T."/>
            <person name="White J."/>
            <person name="Yandava C."/>
            <person name="Burger G."/>
            <person name="Gray M.W."/>
            <person name="Holland P.W.H."/>
            <person name="King N."/>
            <person name="Lang F.B.F."/>
            <person name="Roger A.J."/>
            <person name="Ruiz-Trillo I."/>
            <person name="Lander E."/>
            <person name="Nusbaum C."/>
        </authorList>
    </citation>
    <scope>NUCLEOTIDE SEQUENCE [LARGE SCALE GENOMIC DNA]</scope>
    <source>
        <strain evidence="6">ATCC 38327</strain>
    </source>
</reference>
<evidence type="ECO:0000259" key="4">
    <source>
        <dbReference type="Pfam" id="PF14703"/>
    </source>
</evidence>
<feature type="compositionally biased region" description="Low complexity" evidence="1">
    <location>
        <begin position="561"/>
        <end position="572"/>
    </location>
</feature>
<organism evidence="5 6">
    <name type="scientific">Allomyces macrogynus (strain ATCC 38327)</name>
    <name type="common">Allomyces javanicus var. macrogynus</name>
    <dbReference type="NCBI Taxonomy" id="578462"/>
    <lineage>
        <taxon>Eukaryota</taxon>
        <taxon>Fungi</taxon>
        <taxon>Fungi incertae sedis</taxon>
        <taxon>Blastocladiomycota</taxon>
        <taxon>Blastocladiomycetes</taxon>
        <taxon>Blastocladiales</taxon>
        <taxon>Blastocladiaceae</taxon>
        <taxon>Allomyces</taxon>
    </lineage>
</organism>
<protein>
    <recommendedName>
        <fullName evidence="7">CSC1/OSCA1-like 7TM region domain-containing protein</fullName>
    </recommendedName>
</protein>
<name>A0A0L0SQM7_ALLM3</name>
<feature type="transmembrane region" description="Helical" evidence="2">
    <location>
        <begin position="410"/>
        <end position="427"/>
    </location>
</feature>
<reference evidence="5 6" key="1">
    <citation type="submission" date="2009-11" db="EMBL/GenBank/DDBJ databases">
        <title>Annotation of Allomyces macrogynus ATCC 38327.</title>
        <authorList>
            <consortium name="The Broad Institute Genome Sequencing Platform"/>
            <person name="Russ C."/>
            <person name="Cuomo C."/>
            <person name="Burger G."/>
            <person name="Gray M.W."/>
            <person name="Holland P.W.H."/>
            <person name="King N."/>
            <person name="Lang F.B.F."/>
            <person name="Roger A.J."/>
            <person name="Ruiz-Trillo I."/>
            <person name="Young S.K."/>
            <person name="Zeng Q."/>
            <person name="Gargeya S."/>
            <person name="Fitzgerald M."/>
            <person name="Haas B."/>
            <person name="Abouelleil A."/>
            <person name="Alvarado L."/>
            <person name="Arachchi H.M."/>
            <person name="Berlin A."/>
            <person name="Chapman S.B."/>
            <person name="Gearin G."/>
            <person name="Goldberg J."/>
            <person name="Griggs A."/>
            <person name="Gujja S."/>
            <person name="Hansen M."/>
            <person name="Heiman D."/>
            <person name="Howarth C."/>
            <person name="Larimer J."/>
            <person name="Lui A."/>
            <person name="MacDonald P.J.P."/>
            <person name="McCowen C."/>
            <person name="Montmayeur A."/>
            <person name="Murphy C."/>
            <person name="Neiman D."/>
            <person name="Pearson M."/>
            <person name="Priest M."/>
            <person name="Roberts A."/>
            <person name="Saif S."/>
            <person name="Shea T."/>
            <person name="Sisk P."/>
            <person name="Stolte C."/>
            <person name="Sykes S."/>
            <person name="Wortman J."/>
            <person name="Nusbaum C."/>
            <person name="Birren B."/>
        </authorList>
    </citation>
    <scope>NUCLEOTIDE SEQUENCE [LARGE SCALE GENOMIC DNA]</scope>
    <source>
        <strain evidence="5 6">ATCC 38327</strain>
    </source>
</reference>